<dbReference type="AlphaFoldDB" id="A0A9D7FMF8"/>
<dbReference type="Proteomes" id="UP000886602">
    <property type="component" value="Unassembled WGS sequence"/>
</dbReference>
<comment type="caution">
    <text evidence="1">The sequence shown here is derived from an EMBL/GenBank/DDBJ whole genome shotgun (WGS) entry which is preliminary data.</text>
</comment>
<accession>A0A9D7FMF8</accession>
<evidence type="ECO:0000313" key="2">
    <source>
        <dbReference type="Proteomes" id="UP000886602"/>
    </source>
</evidence>
<organism evidence="1 2">
    <name type="scientific">Candidatus Propionivibrio dominans</name>
    <dbReference type="NCBI Taxonomy" id="2954373"/>
    <lineage>
        <taxon>Bacteria</taxon>
        <taxon>Pseudomonadati</taxon>
        <taxon>Pseudomonadota</taxon>
        <taxon>Betaproteobacteria</taxon>
        <taxon>Rhodocyclales</taxon>
        <taxon>Rhodocyclaceae</taxon>
        <taxon>Propionivibrio</taxon>
    </lineage>
</organism>
<gene>
    <name evidence="1" type="ORF">IPJ48_16320</name>
</gene>
<dbReference type="EMBL" id="JADJNC010000032">
    <property type="protein sequence ID" value="MBK7424511.1"/>
    <property type="molecule type" value="Genomic_DNA"/>
</dbReference>
<protein>
    <submittedName>
        <fullName evidence="1">Uncharacterized protein</fullName>
    </submittedName>
</protein>
<sequence>MESLAELREKIHKIRDDEDRSIASGIDGSKDASDLLSEAGMILLVAIGQLDKAKKAKNT</sequence>
<proteinExistence type="predicted"/>
<reference evidence="1" key="1">
    <citation type="submission" date="2020-10" db="EMBL/GenBank/DDBJ databases">
        <title>Connecting structure to function with the recovery of over 1000 high-quality activated sludge metagenome-assembled genomes encoding full-length rRNA genes using long-read sequencing.</title>
        <authorList>
            <person name="Singleton C.M."/>
            <person name="Petriglieri F."/>
            <person name="Kristensen J.M."/>
            <person name="Kirkegaard R.H."/>
            <person name="Michaelsen T.Y."/>
            <person name="Andersen M.H."/>
            <person name="Karst S.M."/>
            <person name="Dueholm M.S."/>
            <person name="Nielsen P.H."/>
            <person name="Albertsen M."/>
        </authorList>
    </citation>
    <scope>NUCLEOTIDE SEQUENCE</scope>
    <source>
        <strain evidence="1">EsbW_18-Q3-R4-48_MAXAC.044</strain>
    </source>
</reference>
<name>A0A9D7FMF8_9RHOO</name>
<evidence type="ECO:0000313" key="1">
    <source>
        <dbReference type="EMBL" id="MBK7424511.1"/>
    </source>
</evidence>